<evidence type="ECO:0000313" key="3">
    <source>
        <dbReference type="Proteomes" id="UP000011546"/>
    </source>
</evidence>
<dbReference type="SUPFAM" id="SSF53335">
    <property type="entry name" value="S-adenosyl-L-methionine-dependent methyltransferases"/>
    <property type="match status" value="1"/>
</dbReference>
<protein>
    <submittedName>
        <fullName evidence="2">FkbM family methyltransferase</fullName>
    </submittedName>
</protein>
<dbReference type="GO" id="GO:0032259">
    <property type="term" value="P:methylation"/>
    <property type="evidence" value="ECO:0007669"/>
    <property type="project" value="UniProtKB-KW"/>
</dbReference>
<keyword evidence="2" id="KW-0808">Transferase</keyword>
<dbReference type="Pfam" id="PF05050">
    <property type="entry name" value="Methyltransf_21"/>
    <property type="match status" value="1"/>
</dbReference>
<dbReference type="PANTHER" id="PTHR34203:SF15">
    <property type="entry name" value="SLL1173 PROTEIN"/>
    <property type="match status" value="1"/>
</dbReference>
<dbReference type="OrthoDB" id="275825at2157"/>
<dbReference type="PATRIC" id="fig|1230456.3.peg.1201"/>
<dbReference type="AlphaFoldDB" id="M0P666"/>
<dbReference type="Gene3D" id="3.40.50.150">
    <property type="entry name" value="Vaccinia Virus protein VP39"/>
    <property type="match status" value="1"/>
</dbReference>
<proteinExistence type="predicted"/>
<reference evidence="2 3" key="1">
    <citation type="journal article" date="2014" name="PLoS Genet.">
        <title>Phylogenetically driven sequencing of extremely halophilic archaea reveals strategies for static and dynamic osmo-response.</title>
        <authorList>
            <person name="Becker E.A."/>
            <person name="Seitzer P.M."/>
            <person name="Tritt A."/>
            <person name="Larsen D."/>
            <person name="Krusor M."/>
            <person name="Yao A.I."/>
            <person name="Wu D."/>
            <person name="Madern D."/>
            <person name="Eisen J.A."/>
            <person name="Darling A.E."/>
            <person name="Facciotti M.T."/>
        </authorList>
    </citation>
    <scope>NUCLEOTIDE SEQUENCE [LARGE SCALE GENOMIC DNA]</scope>
    <source>
        <strain evidence="2 3">JCM 14978</strain>
    </source>
</reference>
<keyword evidence="2" id="KW-0489">Methyltransferase</keyword>
<dbReference type="PANTHER" id="PTHR34203">
    <property type="entry name" value="METHYLTRANSFERASE, FKBM FAMILY PROTEIN"/>
    <property type="match status" value="1"/>
</dbReference>
<dbReference type="EMBL" id="AOJH01000043">
    <property type="protein sequence ID" value="EMA65541.1"/>
    <property type="molecule type" value="Genomic_DNA"/>
</dbReference>
<accession>M0P666</accession>
<evidence type="ECO:0000259" key="1">
    <source>
        <dbReference type="Pfam" id="PF05050"/>
    </source>
</evidence>
<comment type="caution">
    <text evidence="2">The sequence shown here is derived from an EMBL/GenBank/DDBJ whole genome shotgun (WGS) entry which is preliminary data.</text>
</comment>
<dbReference type="RefSeq" id="WP_008847964.1">
    <property type="nucleotide sequence ID" value="NZ_AOJH01000043.1"/>
</dbReference>
<organism evidence="2 3">
    <name type="scientific">Halorubrum kocurii JCM 14978</name>
    <dbReference type="NCBI Taxonomy" id="1230456"/>
    <lineage>
        <taxon>Archaea</taxon>
        <taxon>Methanobacteriati</taxon>
        <taxon>Methanobacteriota</taxon>
        <taxon>Stenosarchaea group</taxon>
        <taxon>Halobacteria</taxon>
        <taxon>Halobacteriales</taxon>
        <taxon>Haloferacaceae</taxon>
        <taxon>Halorubrum</taxon>
    </lineage>
</organism>
<keyword evidence="3" id="KW-1185">Reference proteome</keyword>
<evidence type="ECO:0000313" key="2">
    <source>
        <dbReference type="EMBL" id="EMA65541.1"/>
    </source>
</evidence>
<dbReference type="Proteomes" id="UP000011546">
    <property type="component" value="Unassembled WGS sequence"/>
</dbReference>
<feature type="domain" description="Methyltransferase FkbM" evidence="1">
    <location>
        <begin position="149"/>
        <end position="217"/>
    </location>
</feature>
<dbReference type="InterPro" id="IPR052514">
    <property type="entry name" value="SAM-dependent_MTase"/>
</dbReference>
<dbReference type="InterPro" id="IPR006342">
    <property type="entry name" value="FkbM_mtfrase"/>
</dbReference>
<dbReference type="InterPro" id="IPR029063">
    <property type="entry name" value="SAM-dependent_MTases_sf"/>
</dbReference>
<gene>
    <name evidence="2" type="ORF">C468_06153</name>
</gene>
<dbReference type="STRING" id="1230456.C468_06153"/>
<sequence>MNSLESVTRLIPTRVRRAMLGTPVETAFRQVQKHTVPLVTVTADSPVGPLSLRAPPESILVDLVRSNGVYEPALTAAMAEAIDVDAVVYDVGSRYGYYSALAVAAGAVPSNVHCFEAETIAHHVLSENHRGESVVTNRVRVGEESGRGRTTLDAYAAAHAPPTVVKVDTEGAEGDILRGAESVLRTHRPVLFVEMHPHRGVSVSRVAERLRHFDYELSAFVDHHVDEFAGGGGGADAEWDAAREGWRPVDAVDLPSDRTFLLRATPAEDAAAAGERSPRR</sequence>
<name>M0P666_9EURY</name>
<dbReference type="GO" id="GO:0008168">
    <property type="term" value="F:methyltransferase activity"/>
    <property type="evidence" value="ECO:0007669"/>
    <property type="project" value="UniProtKB-KW"/>
</dbReference>